<dbReference type="RefSeq" id="WP_010052244.1">
    <property type="nucleotide sequence ID" value="NZ_CP025958.1"/>
</dbReference>
<reference evidence="1 2" key="1">
    <citation type="submission" date="2018-01" db="EMBL/GenBank/DDBJ databases">
        <title>G. obscuriglobus.</title>
        <authorList>
            <person name="Franke J."/>
            <person name="Blomberg W."/>
            <person name="Selmecki A."/>
        </authorList>
    </citation>
    <scope>NUCLEOTIDE SEQUENCE [LARGE SCALE GENOMIC DNA]</scope>
    <source>
        <strain evidence="1 2">DSM 5831</strain>
    </source>
</reference>
<keyword evidence="2" id="KW-1185">Reference proteome</keyword>
<dbReference type="EMBL" id="CP025958">
    <property type="protein sequence ID" value="AWM37856.1"/>
    <property type="molecule type" value="Genomic_DNA"/>
</dbReference>
<name>A0A2Z3H2S1_9BACT</name>
<organism evidence="1 2">
    <name type="scientific">Gemmata obscuriglobus</name>
    <dbReference type="NCBI Taxonomy" id="114"/>
    <lineage>
        <taxon>Bacteria</taxon>
        <taxon>Pseudomonadati</taxon>
        <taxon>Planctomycetota</taxon>
        <taxon>Planctomycetia</taxon>
        <taxon>Gemmatales</taxon>
        <taxon>Gemmataceae</taxon>
        <taxon>Gemmata</taxon>
    </lineage>
</organism>
<dbReference type="KEGG" id="gog:C1280_13190"/>
<evidence type="ECO:0000313" key="2">
    <source>
        <dbReference type="Proteomes" id="UP000245802"/>
    </source>
</evidence>
<evidence type="ECO:0000313" key="1">
    <source>
        <dbReference type="EMBL" id="AWM37856.1"/>
    </source>
</evidence>
<accession>A0A2Z3H2S1</accession>
<proteinExistence type="predicted"/>
<protein>
    <submittedName>
        <fullName evidence="1">Uncharacterized protein</fullName>
    </submittedName>
</protein>
<sequence length="72" mass="8128">MLYADCEKLDIGHAEELCFGPPDPIVVEGVASISEYNGVSRNELCRIDRRVLPQTSRTRPREVFDDEISTAF</sequence>
<gene>
    <name evidence="1" type="ORF">C1280_13190</name>
</gene>
<dbReference type="Proteomes" id="UP000245802">
    <property type="component" value="Chromosome"/>
</dbReference>
<dbReference type="AlphaFoldDB" id="A0A2Z3H2S1"/>